<name>A0AB39A608_9ANNE</name>
<comment type="subcellular location">
    <subcellularLocation>
        <location evidence="1">Membrane</location>
    </subcellularLocation>
    <subcellularLocation>
        <location evidence="9">Mitochondrion membrane</location>
        <topology evidence="9">Multi-pass membrane protein</topology>
    </subcellularLocation>
</comment>
<feature type="transmembrane region" description="Helical" evidence="9">
    <location>
        <begin position="6"/>
        <end position="30"/>
    </location>
</feature>
<keyword evidence="9" id="KW-0249">Electron transport</keyword>
<dbReference type="PANTHER" id="PTHR11058">
    <property type="entry name" value="NADH-UBIQUINONE OXIDOREDUCTASE CHAIN 3"/>
    <property type="match status" value="1"/>
</dbReference>
<evidence type="ECO:0000256" key="1">
    <source>
        <dbReference type="ARBA" id="ARBA00004370"/>
    </source>
</evidence>
<comment type="similarity">
    <text evidence="2 9">Belongs to the complex I subunit 3 family.</text>
</comment>
<geneLocation type="mitochondrion" evidence="10"/>
<keyword evidence="5 9" id="KW-0812">Transmembrane</keyword>
<reference evidence="10" key="1">
    <citation type="journal article" date="2024" name="Front. Mar. Sci.">
        <title>Unraveling the phylogeny of Chaetopteridae (Annelida) through mitochondrial genome analysis.</title>
        <authorList>
            <person name="Wu X."/>
            <person name="Su X."/>
            <person name="Wang Y."/>
            <person name="He C."/>
            <person name="Qiu J.-W."/>
            <person name="Zhang Y."/>
        </authorList>
    </citation>
    <scope>NUCLEOTIDE SEQUENCE</scope>
</reference>
<evidence type="ECO:0000256" key="7">
    <source>
        <dbReference type="ARBA" id="ARBA00023136"/>
    </source>
</evidence>
<dbReference type="GO" id="GO:0031966">
    <property type="term" value="C:mitochondrial membrane"/>
    <property type="evidence" value="ECO:0007669"/>
    <property type="project" value="UniProtKB-SubCell"/>
</dbReference>
<evidence type="ECO:0000256" key="5">
    <source>
        <dbReference type="ARBA" id="ARBA00022692"/>
    </source>
</evidence>
<keyword evidence="9" id="KW-0830">Ubiquinone</keyword>
<proteinExistence type="inferred from homology"/>
<keyword evidence="9" id="KW-0679">Respiratory chain</keyword>
<keyword evidence="9 10" id="KW-0496">Mitochondrion</keyword>
<protein>
    <recommendedName>
        <fullName evidence="3 9">NADH-ubiquinone oxidoreductase chain 3</fullName>
        <ecNumber evidence="9">7.1.1.2</ecNumber>
    </recommendedName>
</protein>
<comment type="function">
    <text evidence="9">Core subunit of the mitochondrial membrane respiratory chain NADH dehydrogenase (Complex I) which catalyzes electron transfer from NADH through the respiratory chain, using ubiquinone as an electron acceptor. Essential for the catalytic activity of complex I.</text>
</comment>
<dbReference type="EMBL" id="OR637232">
    <property type="protein sequence ID" value="XDF18987.1"/>
    <property type="molecule type" value="Genomic_DNA"/>
</dbReference>
<organism evidence="10">
    <name type="scientific">Spiochaetopterus sp</name>
    <dbReference type="NCBI Taxonomy" id="3127495"/>
    <lineage>
        <taxon>Eukaryota</taxon>
        <taxon>Metazoa</taxon>
        <taxon>Spiralia</taxon>
        <taxon>Lophotrochozoa</taxon>
        <taxon>Annelida</taxon>
        <taxon>Polychaeta</taxon>
        <taxon>Sedentaria</taxon>
        <taxon>Chaetopteridae</taxon>
        <taxon>Spiochaetopterus</taxon>
    </lineage>
</organism>
<evidence type="ECO:0000256" key="3">
    <source>
        <dbReference type="ARBA" id="ARBA00021007"/>
    </source>
</evidence>
<dbReference type="Gene3D" id="1.20.58.1610">
    <property type="entry name" value="NADH:ubiquinone/plastoquinone oxidoreductase, chain 3"/>
    <property type="match status" value="1"/>
</dbReference>
<evidence type="ECO:0000313" key="10">
    <source>
        <dbReference type="EMBL" id="XDF18987.1"/>
    </source>
</evidence>
<evidence type="ECO:0000256" key="2">
    <source>
        <dbReference type="ARBA" id="ARBA00008472"/>
    </source>
</evidence>
<keyword evidence="4 9" id="KW-0813">Transport</keyword>
<dbReference type="EC" id="7.1.1.2" evidence="9"/>
<dbReference type="InterPro" id="IPR000440">
    <property type="entry name" value="NADH_UbQ/plastoQ_OxRdtase_su3"/>
</dbReference>
<evidence type="ECO:0000256" key="9">
    <source>
        <dbReference type="RuleBase" id="RU003640"/>
    </source>
</evidence>
<evidence type="ECO:0000256" key="6">
    <source>
        <dbReference type="ARBA" id="ARBA00022989"/>
    </source>
</evidence>
<sequence length="117" mass="13545">MLYIIMIFLSSFVLTVIIFFLGMFLSFYVYGDREKSSPFECGFEPSKSARLPFSLRFFLLAVIFLIFDVEIALLLPVPLLMSFKSMMVAQVTVFQVLLILLVGLIHEWYQGALNWNK</sequence>
<comment type="catalytic activity">
    <reaction evidence="8 9">
        <text>a ubiquinone + NADH + 5 H(+)(in) = a ubiquinol + NAD(+) + 4 H(+)(out)</text>
        <dbReference type="Rhea" id="RHEA:29091"/>
        <dbReference type="Rhea" id="RHEA-COMP:9565"/>
        <dbReference type="Rhea" id="RHEA-COMP:9566"/>
        <dbReference type="ChEBI" id="CHEBI:15378"/>
        <dbReference type="ChEBI" id="CHEBI:16389"/>
        <dbReference type="ChEBI" id="CHEBI:17976"/>
        <dbReference type="ChEBI" id="CHEBI:57540"/>
        <dbReference type="ChEBI" id="CHEBI:57945"/>
        <dbReference type="EC" id="7.1.1.2"/>
    </reaction>
</comment>
<gene>
    <name evidence="10" type="primary">nad3</name>
</gene>
<evidence type="ECO:0000256" key="8">
    <source>
        <dbReference type="ARBA" id="ARBA00049551"/>
    </source>
</evidence>
<dbReference type="PANTHER" id="PTHR11058:SF9">
    <property type="entry name" value="NADH-UBIQUINONE OXIDOREDUCTASE CHAIN 3"/>
    <property type="match status" value="1"/>
</dbReference>
<keyword evidence="6 9" id="KW-1133">Transmembrane helix</keyword>
<dbReference type="InterPro" id="IPR038430">
    <property type="entry name" value="NDAH_ubi_oxred_su3_sf"/>
</dbReference>
<accession>A0AB39A608</accession>
<dbReference type="GO" id="GO:0030964">
    <property type="term" value="C:NADH dehydrogenase complex"/>
    <property type="evidence" value="ECO:0007669"/>
    <property type="project" value="TreeGrafter"/>
</dbReference>
<dbReference type="GO" id="GO:0008137">
    <property type="term" value="F:NADH dehydrogenase (ubiquinone) activity"/>
    <property type="evidence" value="ECO:0007669"/>
    <property type="project" value="UniProtKB-UniRule"/>
</dbReference>
<dbReference type="AlphaFoldDB" id="A0AB39A608"/>
<keyword evidence="9" id="KW-0520">NAD</keyword>
<feature type="transmembrane region" description="Helical" evidence="9">
    <location>
        <begin position="87"/>
        <end position="109"/>
    </location>
</feature>
<evidence type="ECO:0000256" key="4">
    <source>
        <dbReference type="ARBA" id="ARBA00022448"/>
    </source>
</evidence>
<feature type="transmembrane region" description="Helical" evidence="9">
    <location>
        <begin position="57"/>
        <end position="81"/>
    </location>
</feature>
<keyword evidence="9" id="KW-1278">Translocase</keyword>
<dbReference type="Pfam" id="PF00507">
    <property type="entry name" value="Oxidored_q4"/>
    <property type="match status" value="1"/>
</dbReference>
<keyword evidence="7 9" id="KW-0472">Membrane</keyword>